<dbReference type="Proteomes" id="UP000693981">
    <property type="component" value="Unassembled WGS sequence"/>
</dbReference>
<feature type="domain" description="3-oxo-5-alpha-steroid 4-dehydrogenase C-terminal" evidence="6">
    <location>
        <begin position="162"/>
        <end position="283"/>
    </location>
</feature>
<dbReference type="InterPro" id="IPR001104">
    <property type="entry name" value="3-oxo-5_a-steroid_4-DH_C"/>
</dbReference>
<comment type="caution">
    <text evidence="7">The sequence shown here is derived from an EMBL/GenBank/DDBJ whole genome shotgun (WGS) entry which is preliminary data.</text>
</comment>
<gene>
    <name evidence="7" type="primary">SRD5A3</name>
    <name evidence="7" type="ORF">PHYBOEH_000285</name>
</gene>
<dbReference type="AlphaFoldDB" id="A0A8T1WWD0"/>
<accession>A0A8T1WWD0</accession>
<dbReference type="PANTHER" id="PTHR14624:SF0">
    <property type="entry name" value="POLYPRENOL REDUCTASE"/>
    <property type="match status" value="1"/>
</dbReference>
<dbReference type="GO" id="GO:0006488">
    <property type="term" value="P:dolichol-linked oligosaccharide biosynthetic process"/>
    <property type="evidence" value="ECO:0007669"/>
    <property type="project" value="InterPro"/>
</dbReference>
<evidence type="ECO:0000313" key="7">
    <source>
        <dbReference type="EMBL" id="KAG7397746.1"/>
    </source>
</evidence>
<proteinExistence type="predicted"/>
<dbReference type="Pfam" id="PF02544">
    <property type="entry name" value="Steroid_dh"/>
    <property type="match status" value="1"/>
</dbReference>
<dbReference type="GO" id="GO:0003865">
    <property type="term" value="F:3-oxo-5-alpha-steroid 4-dehydrogenase activity"/>
    <property type="evidence" value="ECO:0007669"/>
    <property type="project" value="TreeGrafter"/>
</dbReference>
<dbReference type="GO" id="GO:0016095">
    <property type="term" value="P:polyprenol catabolic process"/>
    <property type="evidence" value="ECO:0007669"/>
    <property type="project" value="TreeGrafter"/>
</dbReference>
<keyword evidence="2 5" id="KW-0812">Transmembrane</keyword>
<sequence>MLELWQLSWVVAVGGALLSFHSEFCRGFVLQGKVRTPVAVAHLPGVSFLRVEVPKRWWTWFYLVGALHSVAVLTIAVFYQETKAVQYPLRCMHHSTTGTAIKIQPHTVAFLMLFALHTTRRFFESAFITEFGDAKMHVVSTYHYVATVLSVLFDPDAVAVHEDTTARRVMAGVGLVLYLVASYHQTRCNYLLAKQKRANNMKHVLPRGDWFDVVRSPLYSTEIMLYAGLIFVTGGTVGMLYLISAWVVANQVLLAHISSQWIEDKFRDRVAELPRWKMIPYVW</sequence>
<dbReference type="EMBL" id="JAGDFL010000102">
    <property type="protein sequence ID" value="KAG7397746.1"/>
    <property type="molecule type" value="Genomic_DNA"/>
</dbReference>
<dbReference type="OrthoDB" id="541710at2759"/>
<keyword evidence="8" id="KW-1185">Reference proteome</keyword>
<evidence type="ECO:0000256" key="2">
    <source>
        <dbReference type="ARBA" id="ARBA00022692"/>
    </source>
</evidence>
<feature type="transmembrane region" description="Helical" evidence="5">
    <location>
        <begin position="57"/>
        <end position="79"/>
    </location>
</feature>
<feature type="transmembrane region" description="Helical" evidence="5">
    <location>
        <begin position="225"/>
        <end position="249"/>
    </location>
</feature>
<name>A0A8T1WWD0_9STRA</name>
<evidence type="ECO:0000256" key="5">
    <source>
        <dbReference type="SAM" id="Phobius"/>
    </source>
</evidence>
<comment type="subcellular location">
    <subcellularLocation>
        <location evidence="1">Endomembrane system</location>
        <topology evidence="1">Multi-pass membrane protein</topology>
    </subcellularLocation>
</comment>
<evidence type="ECO:0000256" key="4">
    <source>
        <dbReference type="ARBA" id="ARBA00023136"/>
    </source>
</evidence>
<dbReference type="GO" id="GO:0005783">
    <property type="term" value="C:endoplasmic reticulum"/>
    <property type="evidence" value="ECO:0007669"/>
    <property type="project" value="TreeGrafter"/>
</dbReference>
<evidence type="ECO:0000313" key="8">
    <source>
        <dbReference type="Proteomes" id="UP000693981"/>
    </source>
</evidence>
<organism evidence="7 8">
    <name type="scientific">Phytophthora boehmeriae</name>
    <dbReference type="NCBI Taxonomy" id="109152"/>
    <lineage>
        <taxon>Eukaryota</taxon>
        <taxon>Sar</taxon>
        <taxon>Stramenopiles</taxon>
        <taxon>Oomycota</taxon>
        <taxon>Peronosporomycetes</taxon>
        <taxon>Peronosporales</taxon>
        <taxon>Peronosporaceae</taxon>
        <taxon>Phytophthora</taxon>
    </lineage>
</organism>
<reference evidence="7" key="1">
    <citation type="submission" date="2021-02" db="EMBL/GenBank/DDBJ databases">
        <authorList>
            <person name="Palmer J.M."/>
        </authorList>
    </citation>
    <scope>NUCLEOTIDE SEQUENCE</scope>
    <source>
        <strain evidence="7">SCRP23</strain>
    </source>
</reference>
<dbReference type="PROSITE" id="PS50244">
    <property type="entry name" value="S5A_REDUCTASE"/>
    <property type="match status" value="1"/>
</dbReference>
<evidence type="ECO:0000256" key="3">
    <source>
        <dbReference type="ARBA" id="ARBA00022989"/>
    </source>
</evidence>
<keyword evidence="4 5" id="KW-0472">Membrane</keyword>
<evidence type="ECO:0000259" key="6">
    <source>
        <dbReference type="Pfam" id="PF02544"/>
    </source>
</evidence>
<evidence type="ECO:0000256" key="1">
    <source>
        <dbReference type="ARBA" id="ARBA00004127"/>
    </source>
</evidence>
<protein>
    <submittedName>
        <fullName evidence="7">Steroid 5 alpha-reductase 3</fullName>
    </submittedName>
</protein>
<keyword evidence="3 5" id="KW-1133">Transmembrane helix</keyword>
<dbReference type="InterPro" id="IPR039698">
    <property type="entry name" value="Dfg10/SRD5A3"/>
</dbReference>
<dbReference type="PANTHER" id="PTHR14624">
    <property type="entry name" value="DFG10 PROTEIN"/>
    <property type="match status" value="1"/>
</dbReference>